<gene>
    <name evidence="1" type="ORF">AX018_10971</name>
</gene>
<sequence>MPQHGIRAKGKRKFVVTTDSAHRLPVAPDLVQRRFTLTAPNVLWSGDITYIATDEGGCTWSP</sequence>
<dbReference type="Proteomes" id="UP000248856">
    <property type="component" value="Unassembled WGS sequence"/>
</dbReference>
<comment type="caution">
    <text evidence="1">The sequence shown here is derived from an EMBL/GenBank/DDBJ whole genome shotgun (WGS) entry which is preliminary data.</text>
</comment>
<proteinExistence type="predicted"/>
<dbReference type="PANTHER" id="PTHR46889:SF4">
    <property type="entry name" value="TRANSPOSASE INSO FOR INSERTION SEQUENCE ELEMENT IS911B-RELATED"/>
    <property type="match status" value="1"/>
</dbReference>
<dbReference type="PANTHER" id="PTHR46889">
    <property type="entry name" value="TRANSPOSASE INSF FOR INSERTION SEQUENCE IS3B-RELATED"/>
    <property type="match status" value="1"/>
</dbReference>
<reference evidence="1 2" key="1">
    <citation type="submission" date="2018-06" db="EMBL/GenBank/DDBJ databases">
        <title>Genomic Encyclopedia of Archaeal and Bacterial Type Strains, Phase II (KMG-II): from individual species to whole genera.</title>
        <authorList>
            <person name="Goeker M."/>
        </authorList>
    </citation>
    <scope>NUCLEOTIDE SEQUENCE [LARGE SCALE GENOMIC DNA]</scope>
    <source>
        <strain evidence="1 2">CFPB 3232</strain>
    </source>
</reference>
<keyword evidence="2" id="KW-1185">Reference proteome</keyword>
<dbReference type="AlphaFoldDB" id="A0A328YCY0"/>
<name>A0A328YCY0_9BURK</name>
<organism evidence="1 2">
    <name type="scientific">Paracidovorax anthurii</name>
    <dbReference type="NCBI Taxonomy" id="78229"/>
    <lineage>
        <taxon>Bacteria</taxon>
        <taxon>Pseudomonadati</taxon>
        <taxon>Pseudomonadota</taxon>
        <taxon>Betaproteobacteria</taxon>
        <taxon>Burkholderiales</taxon>
        <taxon>Comamonadaceae</taxon>
        <taxon>Paracidovorax</taxon>
    </lineage>
</organism>
<accession>A0A328YCY0</accession>
<dbReference type="EMBL" id="QLTA01000097">
    <property type="protein sequence ID" value="RAR71430.1"/>
    <property type="molecule type" value="Genomic_DNA"/>
</dbReference>
<protein>
    <recommendedName>
        <fullName evidence="3">Transposase</fullName>
    </recommendedName>
</protein>
<evidence type="ECO:0000313" key="1">
    <source>
        <dbReference type="EMBL" id="RAR71430.1"/>
    </source>
</evidence>
<evidence type="ECO:0000313" key="2">
    <source>
        <dbReference type="Proteomes" id="UP000248856"/>
    </source>
</evidence>
<evidence type="ECO:0008006" key="3">
    <source>
        <dbReference type="Google" id="ProtNLM"/>
    </source>
</evidence>
<dbReference type="InterPro" id="IPR050900">
    <property type="entry name" value="Transposase_IS3/IS150/IS904"/>
</dbReference>